<evidence type="ECO:0000313" key="2">
    <source>
        <dbReference type="WBParaSite" id="PSU_v2.g1295.t1"/>
    </source>
</evidence>
<name>A0A914Y5I5_9BILA</name>
<dbReference type="Proteomes" id="UP000887577">
    <property type="component" value="Unplaced"/>
</dbReference>
<dbReference type="InterPro" id="IPR051489">
    <property type="entry name" value="ADAM_Metalloproteinase"/>
</dbReference>
<sequence>MFETVFSDDHQLDINGEYLNTNSIRPEEFLYEGFIKDDPGSHVYGSIMDGVFDGHIILSDGTSLTVEKASRYFSPDERPKNYHSG</sequence>
<proteinExistence type="predicted"/>
<dbReference type="WBParaSite" id="PSU_v2.g1295.t1">
    <property type="protein sequence ID" value="PSU_v2.g1295.t1"/>
    <property type="gene ID" value="PSU_v2.g1295"/>
</dbReference>
<dbReference type="AlphaFoldDB" id="A0A914Y5I5"/>
<dbReference type="GO" id="GO:0006509">
    <property type="term" value="P:membrane protein ectodomain proteolysis"/>
    <property type="evidence" value="ECO:0007669"/>
    <property type="project" value="TreeGrafter"/>
</dbReference>
<keyword evidence="1" id="KW-1185">Reference proteome</keyword>
<reference evidence="2" key="1">
    <citation type="submission" date="2022-11" db="UniProtKB">
        <authorList>
            <consortium name="WormBaseParasite"/>
        </authorList>
    </citation>
    <scope>IDENTIFICATION</scope>
</reference>
<dbReference type="PANTHER" id="PTHR45702">
    <property type="entry name" value="ADAM10/ADAM17 METALLOPEPTIDASE FAMILY MEMBER"/>
    <property type="match status" value="1"/>
</dbReference>
<protein>
    <submittedName>
        <fullName evidence="2">Uncharacterized protein</fullName>
    </submittedName>
</protein>
<evidence type="ECO:0000313" key="1">
    <source>
        <dbReference type="Proteomes" id="UP000887577"/>
    </source>
</evidence>
<accession>A0A914Y5I5</accession>
<dbReference type="GO" id="GO:0007219">
    <property type="term" value="P:Notch signaling pathway"/>
    <property type="evidence" value="ECO:0007669"/>
    <property type="project" value="TreeGrafter"/>
</dbReference>
<organism evidence="1 2">
    <name type="scientific">Panagrolaimus superbus</name>
    <dbReference type="NCBI Taxonomy" id="310955"/>
    <lineage>
        <taxon>Eukaryota</taxon>
        <taxon>Metazoa</taxon>
        <taxon>Ecdysozoa</taxon>
        <taxon>Nematoda</taxon>
        <taxon>Chromadorea</taxon>
        <taxon>Rhabditida</taxon>
        <taxon>Tylenchina</taxon>
        <taxon>Panagrolaimomorpha</taxon>
        <taxon>Panagrolaimoidea</taxon>
        <taxon>Panagrolaimidae</taxon>
        <taxon>Panagrolaimus</taxon>
    </lineage>
</organism>
<dbReference type="PANTHER" id="PTHR45702:SF2">
    <property type="entry name" value="KUZBANIAN, ISOFORM A"/>
    <property type="match status" value="1"/>
</dbReference>
<dbReference type="GO" id="GO:0004222">
    <property type="term" value="F:metalloendopeptidase activity"/>
    <property type="evidence" value="ECO:0007669"/>
    <property type="project" value="TreeGrafter"/>
</dbReference>
<dbReference type="GO" id="GO:0005886">
    <property type="term" value="C:plasma membrane"/>
    <property type="evidence" value="ECO:0007669"/>
    <property type="project" value="TreeGrafter"/>
</dbReference>